<dbReference type="SMART" id="SM00066">
    <property type="entry name" value="GAL4"/>
    <property type="match status" value="1"/>
</dbReference>
<dbReference type="Gene3D" id="3.30.160.60">
    <property type="entry name" value="Classic Zinc Finger"/>
    <property type="match status" value="1"/>
</dbReference>
<evidence type="ECO:0000256" key="6">
    <source>
        <dbReference type="PROSITE-ProRule" id="PRU00042"/>
    </source>
</evidence>
<evidence type="ECO:0000256" key="3">
    <source>
        <dbReference type="ARBA" id="ARBA00023015"/>
    </source>
</evidence>
<keyword evidence="3" id="KW-0805">Transcription regulation</keyword>
<dbReference type="GO" id="GO:0000981">
    <property type="term" value="F:DNA-binding transcription factor activity, RNA polymerase II-specific"/>
    <property type="evidence" value="ECO:0007669"/>
    <property type="project" value="InterPro"/>
</dbReference>
<dbReference type="InterPro" id="IPR036236">
    <property type="entry name" value="Znf_C2H2_sf"/>
</dbReference>
<evidence type="ECO:0000256" key="2">
    <source>
        <dbReference type="ARBA" id="ARBA00022833"/>
    </source>
</evidence>
<dbReference type="GO" id="GO:0003677">
    <property type="term" value="F:DNA binding"/>
    <property type="evidence" value="ECO:0007669"/>
    <property type="project" value="InterPro"/>
</dbReference>
<dbReference type="PANTHER" id="PTHR47660:SF7">
    <property type="entry name" value="TRANSCRIPTION FACTOR WITH C2H2 AND ZN(2)-CYS(6) DNA BINDING DOMAIN (EUROFUNG)"/>
    <property type="match status" value="1"/>
</dbReference>
<dbReference type="Gene3D" id="4.10.240.10">
    <property type="entry name" value="Zn(2)-C6 fungal-type DNA-binding domain"/>
    <property type="match status" value="1"/>
</dbReference>
<feature type="domain" description="C2H2-type" evidence="7">
    <location>
        <begin position="67"/>
        <end position="94"/>
    </location>
</feature>
<dbReference type="Proteomes" id="UP000503462">
    <property type="component" value="Chromosome 1"/>
</dbReference>
<dbReference type="GO" id="GO:0006351">
    <property type="term" value="P:DNA-templated transcription"/>
    <property type="evidence" value="ECO:0007669"/>
    <property type="project" value="InterPro"/>
</dbReference>
<protein>
    <recommendedName>
        <fullName evidence="7">C2H2-type domain-containing protein</fullName>
    </recommendedName>
</protein>
<feature type="domain" description="C2H2-type" evidence="7">
    <location>
        <begin position="95"/>
        <end position="122"/>
    </location>
</feature>
<reference evidence="8 9" key="1">
    <citation type="journal article" date="2016" name="Sci. Rep.">
        <title>Peltaster fructicola genome reveals evolution from an invasive phytopathogen to an ectophytic parasite.</title>
        <authorList>
            <person name="Xu C."/>
            <person name="Chen H."/>
            <person name="Gleason M.L."/>
            <person name="Xu J.R."/>
            <person name="Liu H."/>
            <person name="Zhang R."/>
            <person name="Sun G."/>
        </authorList>
    </citation>
    <scope>NUCLEOTIDE SEQUENCE [LARGE SCALE GENOMIC DNA]</scope>
    <source>
        <strain evidence="8 9">LNHT1506</strain>
    </source>
</reference>
<proteinExistence type="predicted"/>
<evidence type="ECO:0000259" key="7">
    <source>
        <dbReference type="PROSITE" id="PS50157"/>
    </source>
</evidence>
<evidence type="ECO:0000313" key="8">
    <source>
        <dbReference type="EMBL" id="QIW96335.1"/>
    </source>
</evidence>
<dbReference type="CDD" id="cd12148">
    <property type="entry name" value="fungal_TF_MHR"/>
    <property type="match status" value="1"/>
</dbReference>
<keyword evidence="5" id="KW-0539">Nucleus</keyword>
<keyword evidence="9" id="KW-1185">Reference proteome</keyword>
<evidence type="ECO:0000256" key="4">
    <source>
        <dbReference type="ARBA" id="ARBA00023163"/>
    </source>
</evidence>
<evidence type="ECO:0000313" key="9">
    <source>
        <dbReference type="Proteomes" id="UP000503462"/>
    </source>
</evidence>
<sequence length="915" mass="101400">MVHPGWVAELVNAPQAHNRRVKGQQKNLTSSCDLHTDAGGAHGTPGSLHGTISRPMMSAATEPKKAFQCGSCGKGFGRREHLKRHALSHAEKKDLLCRTCRKGFVRLDALQRHEATHNNPLSLLQRGVRACIRCAAAKSRCSGEEQCLRCTHRNLVCEYPIPSPQAPNSSLLSSAADASTELGRPATAANNLDGTTIVATNGHTDHVNMAIDSMPEISRPDEPMCNLDYWEPTSWTTTNWLEGLQDGQLELSSLQDLPMPLLMNTAISPTGWTLSPDAVSILPLLRDSVPSPNDPLHISPAAALAKAEDANEPGRYYVDGEPARLTKHNRRVHQGAQLTTVPDGYSLACNVATIASLPTSTLIIPSWLYSELQIWYSQTCTAAQGVWKSFAQVELPPAIMFDHLLHLYIKHFDRTLPFVHTQDVFSTPHTALLVLALAAIGSHYLEGDMASPMFTLSLHEFLDRALKLRIDTGDASLLDDEMIARIRLLHAVGCAYSGENRLVRHAMDSSHISAAVYQCAKNNITKQAAQTKQNLQSATPEERWSVWRARESSIRLMYAAWLLDYMWRYHFEVQPMLAISDATFPLPCASPLWHATTAQDWHEIHKDESTTSSPLVKVLSELYIDKSIATPTSDIANIILIHGILRRSFEAERYYASPLSSYEPVARPQKSSEILPRAPVWLPSIPTFTKWQNSACDALDFLHWQANATIGLAAGMEHPVVLHLHIARVVLLVPYSNIISMARAWVAGQPVSSSDRDLLRRWVTEHQFKARLSIIHAGVTFWHVRRYSIDAFYEAPAVGLAALTLWAFATFANHKHSNTAEPAKPDSDDDAADAIILLDRPTDDELVQQFIRSGRNMRTHLNGIGDIYEAGAALKVLQQGCRLLRELTCWGVNAAWLDLLQKLADSYARSDFGMS</sequence>
<keyword evidence="1" id="KW-0479">Metal-binding</keyword>
<dbReference type="OrthoDB" id="654211at2759"/>
<dbReference type="InterPro" id="IPR001138">
    <property type="entry name" value="Zn2Cys6_DnaBD"/>
</dbReference>
<dbReference type="CDD" id="cd00067">
    <property type="entry name" value="GAL4"/>
    <property type="match status" value="1"/>
</dbReference>
<dbReference type="InterPro" id="IPR036864">
    <property type="entry name" value="Zn2-C6_fun-type_DNA-bd_sf"/>
</dbReference>
<dbReference type="SMART" id="SM00355">
    <property type="entry name" value="ZnF_C2H2"/>
    <property type="match status" value="2"/>
</dbReference>
<name>A0A6H0XNT0_9PEZI</name>
<dbReference type="PROSITE" id="PS00463">
    <property type="entry name" value="ZN2_CY6_FUNGAL_1"/>
    <property type="match status" value="1"/>
</dbReference>
<keyword evidence="2" id="KW-0862">Zinc</keyword>
<evidence type="ECO:0000256" key="5">
    <source>
        <dbReference type="ARBA" id="ARBA00023242"/>
    </source>
</evidence>
<dbReference type="SUPFAM" id="SSF57667">
    <property type="entry name" value="beta-beta-alpha zinc fingers"/>
    <property type="match status" value="1"/>
</dbReference>
<dbReference type="PROSITE" id="PS50157">
    <property type="entry name" value="ZINC_FINGER_C2H2_2"/>
    <property type="match status" value="2"/>
</dbReference>
<dbReference type="GO" id="GO:0008270">
    <property type="term" value="F:zinc ion binding"/>
    <property type="evidence" value="ECO:0007669"/>
    <property type="project" value="UniProtKB-KW"/>
</dbReference>
<keyword evidence="6" id="KW-0863">Zinc-finger</keyword>
<dbReference type="PROSITE" id="PS00028">
    <property type="entry name" value="ZINC_FINGER_C2H2_1"/>
    <property type="match status" value="2"/>
</dbReference>
<dbReference type="EMBL" id="CP051139">
    <property type="protein sequence ID" value="QIW96335.1"/>
    <property type="molecule type" value="Genomic_DNA"/>
</dbReference>
<dbReference type="Pfam" id="PF04082">
    <property type="entry name" value="Fungal_trans"/>
    <property type="match status" value="1"/>
</dbReference>
<accession>A0A6H0XNT0</accession>
<gene>
    <name evidence="8" type="ORF">AMS68_001853</name>
</gene>
<dbReference type="InterPro" id="IPR007219">
    <property type="entry name" value="XnlR_reg_dom"/>
</dbReference>
<dbReference type="Pfam" id="PF00172">
    <property type="entry name" value="Zn_clus"/>
    <property type="match status" value="1"/>
</dbReference>
<dbReference type="SUPFAM" id="SSF57701">
    <property type="entry name" value="Zn2/Cys6 DNA-binding domain"/>
    <property type="match status" value="1"/>
</dbReference>
<dbReference type="AlphaFoldDB" id="A0A6H0XNT0"/>
<keyword evidence="4" id="KW-0804">Transcription</keyword>
<dbReference type="InterPro" id="IPR013087">
    <property type="entry name" value="Znf_C2H2_type"/>
</dbReference>
<dbReference type="PANTHER" id="PTHR47660">
    <property type="entry name" value="TRANSCRIPTION FACTOR WITH C2H2 AND ZN(2)-CYS(6) DNA BINDING DOMAIN (EUROFUNG)-RELATED-RELATED"/>
    <property type="match status" value="1"/>
</dbReference>
<organism evidence="8 9">
    <name type="scientific">Peltaster fructicola</name>
    <dbReference type="NCBI Taxonomy" id="286661"/>
    <lineage>
        <taxon>Eukaryota</taxon>
        <taxon>Fungi</taxon>
        <taxon>Dikarya</taxon>
        <taxon>Ascomycota</taxon>
        <taxon>Pezizomycotina</taxon>
        <taxon>Dothideomycetes</taxon>
        <taxon>Dothideomycetes incertae sedis</taxon>
        <taxon>Peltaster</taxon>
    </lineage>
</organism>
<evidence type="ECO:0000256" key="1">
    <source>
        <dbReference type="ARBA" id="ARBA00022723"/>
    </source>
</evidence>